<dbReference type="GO" id="GO:0030695">
    <property type="term" value="F:GTPase regulator activity"/>
    <property type="evidence" value="ECO:0007669"/>
    <property type="project" value="TreeGrafter"/>
</dbReference>
<dbReference type="AlphaFoldDB" id="A0A1L0AYS9"/>
<dbReference type="Proteomes" id="UP000183365">
    <property type="component" value="Unassembled WGS sequence"/>
</dbReference>
<evidence type="ECO:0008006" key="3">
    <source>
        <dbReference type="Google" id="ProtNLM"/>
    </source>
</evidence>
<dbReference type="VEuPathDB" id="FungiDB:HGUI_01456"/>
<dbReference type="EMBL" id="FQNF01000020">
    <property type="protein sequence ID" value="SGZ39256.1"/>
    <property type="molecule type" value="Genomic_DNA"/>
</dbReference>
<dbReference type="PANTHER" id="PTHR31010:SF2">
    <property type="entry name" value="RAN-SPECIFIC GTPASE-ACTIVATING PROTEIN 30"/>
    <property type="match status" value="1"/>
</dbReference>
<dbReference type="InterPro" id="IPR008812">
    <property type="entry name" value="Ran_GTP-bd-rel"/>
</dbReference>
<evidence type="ECO:0000313" key="2">
    <source>
        <dbReference type="Proteomes" id="UP000183365"/>
    </source>
</evidence>
<dbReference type="GO" id="GO:0005737">
    <property type="term" value="C:cytoplasm"/>
    <property type="evidence" value="ECO:0007669"/>
    <property type="project" value="TreeGrafter"/>
</dbReference>
<protein>
    <recommendedName>
        <fullName evidence="3">Ran-specific GTPase-activating protein 30</fullName>
    </recommendedName>
</protein>
<gene>
    <name evidence="1" type="ORF">HGUI_01456</name>
</gene>
<name>A0A1L0AYS9_9ASCO</name>
<dbReference type="OrthoDB" id="3972731at2759"/>
<proteinExistence type="predicted"/>
<organism evidence="1 2">
    <name type="scientific">Hanseniaspora guilliermondii</name>
    <dbReference type="NCBI Taxonomy" id="56406"/>
    <lineage>
        <taxon>Eukaryota</taxon>
        <taxon>Fungi</taxon>
        <taxon>Dikarya</taxon>
        <taxon>Ascomycota</taxon>
        <taxon>Saccharomycotina</taxon>
        <taxon>Saccharomycetes</taxon>
        <taxon>Saccharomycodales</taxon>
        <taxon>Saccharomycodaceae</taxon>
        <taxon>Hanseniaspora</taxon>
    </lineage>
</organism>
<reference evidence="2" key="1">
    <citation type="submission" date="2016-11" db="EMBL/GenBank/DDBJ databases">
        <authorList>
            <person name="Guldener U."/>
        </authorList>
    </citation>
    <scope>NUCLEOTIDE SEQUENCE [LARGE SCALE GENOMIC DNA]</scope>
</reference>
<keyword evidence="2" id="KW-1185">Reference proteome</keyword>
<dbReference type="GO" id="GO:0005634">
    <property type="term" value="C:nucleus"/>
    <property type="evidence" value="ECO:0007669"/>
    <property type="project" value="TreeGrafter"/>
</dbReference>
<sequence length="383" mass="44107">MEQFLNGAGSKAFDIALKSGVSYATSFAMKKMTRVIDDQLNKTITNVVTKTTKKDTDSEGLDISDLKVLRDRIDLKLKILTSALEALVDLSKTKGMSGGQAAQRCNMLVNPLIEDVEGWIEKNQDDIERSMLELEKNIDSVSSYLQLSLQTLISKENVSYERIKNETTSIDYSLGNVLKAGVLMNQMLETYTCFECTLFRLKSFHDNIAIWNEVARRNRIYLEYLDESKIIKIKQTFDDDMYHDLEDKELTKTIKITDVEKFFYNKDASSIGLNEIENECIILKMKEKDEWIALSYYDKYEDSDSSSDESENEQNSKSYKNLEILLMIFKLLKIEYWENSSVLEIDNSTLLEYFKNDGSELSKQRQAENVNDVTNKIDSLNID</sequence>
<accession>A0A1L0AYS9</accession>
<evidence type="ECO:0000313" key="1">
    <source>
        <dbReference type="EMBL" id="SGZ39256.1"/>
    </source>
</evidence>
<dbReference type="Pfam" id="PF05508">
    <property type="entry name" value="Ran-binding"/>
    <property type="match status" value="1"/>
</dbReference>
<dbReference type="PANTHER" id="PTHR31010">
    <property type="entry name" value="RAN-SPECIFIC GTPASE-ACTIVATING PROTEIN 30-RELATED"/>
    <property type="match status" value="1"/>
</dbReference>